<name>A0A820W9H3_9BILA</name>
<feature type="region of interest" description="Disordered" evidence="1">
    <location>
        <begin position="24"/>
        <end position="86"/>
    </location>
</feature>
<dbReference type="AlphaFoldDB" id="A0A820W9H3"/>
<comment type="caution">
    <text evidence="2">The sequence shown here is derived from an EMBL/GenBank/DDBJ whole genome shotgun (WGS) entry which is preliminary data.</text>
</comment>
<keyword evidence="3" id="KW-1185">Reference proteome</keyword>
<gene>
    <name evidence="2" type="ORF">OVN521_LOCUS41406</name>
</gene>
<evidence type="ECO:0000313" key="2">
    <source>
        <dbReference type="EMBL" id="CAF4512658.1"/>
    </source>
</evidence>
<reference evidence="2" key="1">
    <citation type="submission" date="2021-02" db="EMBL/GenBank/DDBJ databases">
        <authorList>
            <person name="Nowell W R."/>
        </authorList>
    </citation>
    <scope>NUCLEOTIDE SEQUENCE</scope>
</reference>
<sequence>MYQGPPNQNYNDFIMQQELHQRLNYGPTGDLSYPMHHELNSGSSATVPDSSGVDSEDLQQRFSTTPPLNSQAVSAGGSAFNDHSWN</sequence>
<organism evidence="2 3">
    <name type="scientific">Rotaria magnacalcarata</name>
    <dbReference type="NCBI Taxonomy" id="392030"/>
    <lineage>
        <taxon>Eukaryota</taxon>
        <taxon>Metazoa</taxon>
        <taxon>Spiralia</taxon>
        <taxon>Gnathifera</taxon>
        <taxon>Rotifera</taxon>
        <taxon>Eurotatoria</taxon>
        <taxon>Bdelloidea</taxon>
        <taxon>Philodinida</taxon>
        <taxon>Philodinidae</taxon>
        <taxon>Rotaria</taxon>
    </lineage>
</organism>
<dbReference type="Proteomes" id="UP000663866">
    <property type="component" value="Unassembled WGS sequence"/>
</dbReference>
<feature type="compositionally biased region" description="Polar residues" evidence="1">
    <location>
        <begin position="40"/>
        <end position="53"/>
    </location>
</feature>
<proteinExistence type="predicted"/>
<evidence type="ECO:0000313" key="3">
    <source>
        <dbReference type="Proteomes" id="UP000663866"/>
    </source>
</evidence>
<feature type="compositionally biased region" description="Polar residues" evidence="1">
    <location>
        <begin position="60"/>
        <end position="73"/>
    </location>
</feature>
<dbReference type="EMBL" id="CAJOBG010055050">
    <property type="protein sequence ID" value="CAF4512658.1"/>
    <property type="molecule type" value="Genomic_DNA"/>
</dbReference>
<protein>
    <submittedName>
        <fullName evidence="2">Uncharacterized protein</fullName>
    </submittedName>
</protein>
<evidence type="ECO:0000256" key="1">
    <source>
        <dbReference type="SAM" id="MobiDB-lite"/>
    </source>
</evidence>
<accession>A0A820W9H3</accession>